<accession>A0A6A6TXG9</accession>
<keyword evidence="4" id="KW-1185">Reference proteome</keyword>
<protein>
    <recommendedName>
        <fullName evidence="2">Fibronectin type-III domain-containing protein</fullName>
    </recommendedName>
</protein>
<name>A0A6A6TXG9_9PEZI</name>
<dbReference type="Gene3D" id="2.60.40.10">
    <property type="entry name" value="Immunoglobulins"/>
    <property type="match status" value="1"/>
</dbReference>
<feature type="region of interest" description="Disordered" evidence="1">
    <location>
        <begin position="982"/>
        <end position="1051"/>
    </location>
</feature>
<feature type="region of interest" description="Disordered" evidence="1">
    <location>
        <begin position="928"/>
        <end position="958"/>
    </location>
</feature>
<feature type="region of interest" description="Disordered" evidence="1">
    <location>
        <begin position="541"/>
        <end position="575"/>
    </location>
</feature>
<dbReference type="Proteomes" id="UP000799302">
    <property type="component" value="Unassembled WGS sequence"/>
</dbReference>
<sequence>MFLNTNFSSFVSSCQLPLLDSFPAHLGPGLTAVDACQTHTRSATPSCASPSQPSVFSMGQLSLDQLVLPSPSESLWHPHYASSSPMDQYSSFASSWLGSTIICAALAWILYRATQVLLKPTDELISLLGLDVPVAPTLSLAGLKADGFILHWKALDQRSVGVKHNLLVNGVNVGELSLQDPSIEICGLLPDRGYVIRVAAVNGLNFSDNSEPLQIHTKPASSRDFFREIGQDGNDDPVSGISIRPYKALLDTLSGSQAPTPMQREHSGSLSQKRNAPRRQTQSAPSIIDLHSHPIPTLPESEDSIRELTEKLDRIRADTDQHESQMRSEEEKYQAEYETLTTSLQDIQQQLQDKSNATRKLNQQVAALVTEESTARKTKAAIDRQLEKVTHERQKMKDDMGRWEKEAIEADERIAQLSKEQEKYQEHAQKKIVDFKEKLAAESAKNKTMEDHIRQTVAQIKELEEEKKKVDGEYDDTTTGAMPNADEEESFKQRMLELQSRYSLLFHQQQQLRTALINDSQLLESWKQYYAAQKQAYQVPHIDIAPPRRNSGRRRAPSLNSQRRPSYQNYEPATSATYGQTGFSGISPSFHTISPFINITNGMTLPADNMTMSPVDSEQMLSNAPTSPSAVTTLLPSDLLGDDESRFGDSEARSRSLSLKDSHSDPNILPGLGALGTLEHTMQDPSSPVSLASRSPSTFASPRESTTHLPHMSGSGSFMDTDRRSVRSNTNSARAVSGGVAGTKFANLFHLGRQRNKTTSDEGPSLGSLKAAESQSLPRGDIVDLGDPNGSPTKRRGSHAGQSWMGQMLGRANTSASVEDNRKKRFNMFGMGAAPRNDPWGDRDSPRPASTSSENHALPRPSAGSRFGWPVSGADSFGSQRNSHLDTDWSLANLSSNSTSWATRLHSRNSSAQYPHLLDDTLETPETLALPPQAPIGTRPKSSSHAPSKSSSLNQSASAAATNLKLNPNAPAFKTFFGRVSTEKNPASQKGHSTANSIDGADPRASRDTLSTADYDYDASVDARESLDRSVSSAAPSDATPRESFMQKLSRKSSAGFSTIAGLRGSAKKAREASAQEVSEATAETDEESATPGRTPLVTVLPDDKSGGLVSPGMGRGFSLRSLRRRKGDKATADPMEADGEDGEDGLEEQVVGRGKEKKTA</sequence>
<feature type="region of interest" description="Disordered" evidence="1">
    <location>
        <begin position="1063"/>
        <end position="1161"/>
    </location>
</feature>
<reference evidence="3" key="1">
    <citation type="journal article" date="2020" name="Stud. Mycol.">
        <title>101 Dothideomycetes genomes: a test case for predicting lifestyles and emergence of pathogens.</title>
        <authorList>
            <person name="Haridas S."/>
            <person name="Albert R."/>
            <person name="Binder M."/>
            <person name="Bloem J."/>
            <person name="Labutti K."/>
            <person name="Salamov A."/>
            <person name="Andreopoulos B."/>
            <person name="Baker S."/>
            <person name="Barry K."/>
            <person name="Bills G."/>
            <person name="Bluhm B."/>
            <person name="Cannon C."/>
            <person name="Castanera R."/>
            <person name="Culley D."/>
            <person name="Daum C."/>
            <person name="Ezra D."/>
            <person name="Gonzalez J."/>
            <person name="Henrissat B."/>
            <person name="Kuo A."/>
            <person name="Liang C."/>
            <person name="Lipzen A."/>
            <person name="Lutzoni F."/>
            <person name="Magnuson J."/>
            <person name="Mondo S."/>
            <person name="Nolan M."/>
            <person name="Ohm R."/>
            <person name="Pangilinan J."/>
            <person name="Park H.-J."/>
            <person name="Ramirez L."/>
            <person name="Alfaro M."/>
            <person name="Sun H."/>
            <person name="Tritt A."/>
            <person name="Yoshinaga Y."/>
            <person name="Zwiers L.-H."/>
            <person name="Turgeon B."/>
            <person name="Goodwin S."/>
            <person name="Spatafora J."/>
            <person name="Crous P."/>
            <person name="Grigoriev I."/>
        </authorList>
    </citation>
    <scope>NUCLEOTIDE SEQUENCE</scope>
    <source>
        <strain evidence="3">CBS 115976</strain>
    </source>
</reference>
<feature type="compositionally biased region" description="Low complexity" evidence="1">
    <location>
        <begin position="940"/>
        <end position="958"/>
    </location>
</feature>
<evidence type="ECO:0000259" key="2">
    <source>
        <dbReference type="PROSITE" id="PS50853"/>
    </source>
</evidence>
<dbReference type="OrthoDB" id="5572782at2759"/>
<feature type="compositionally biased region" description="Polar residues" evidence="1">
    <location>
        <begin position="698"/>
        <end position="718"/>
    </location>
</feature>
<proteinExistence type="predicted"/>
<organism evidence="3 4">
    <name type="scientific">Microthyrium microscopicum</name>
    <dbReference type="NCBI Taxonomy" id="703497"/>
    <lineage>
        <taxon>Eukaryota</taxon>
        <taxon>Fungi</taxon>
        <taxon>Dikarya</taxon>
        <taxon>Ascomycota</taxon>
        <taxon>Pezizomycotina</taxon>
        <taxon>Dothideomycetes</taxon>
        <taxon>Dothideomycetes incertae sedis</taxon>
        <taxon>Microthyriales</taxon>
        <taxon>Microthyriaceae</taxon>
        <taxon>Microthyrium</taxon>
    </lineage>
</organism>
<dbReference type="EMBL" id="MU004243">
    <property type="protein sequence ID" value="KAF2664021.1"/>
    <property type="molecule type" value="Genomic_DNA"/>
</dbReference>
<feature type="compositionally biased region" description="Polar residues" evidence="1">
    <location>
        <begin position="983"/>
        <end position="997"/>
    </location>
</feature>
<dbReference type="PROSITE" id="PS50853">
    <property type="entry name" value="FN3"/>
    <property type="match status" value="1"/>
</dbReference>
<dbReference type="InterPro" id="IPR036116">
    <property type="entry name" value="FN3_sf"/>
</dbReference>
<dbReference type="SUPFAM" id="SSF49265">
    <property type="entry name" value="Fibronectin type III"/>
    <property type="match status" value="1"/>
</dbReference>
<gene>
    <name evidence="3" type="ORF">BT63DRAFT_460320</name>
</gene>
<evidence type="ECO:0000256" key="1">
    <source>
        <dbReference type="SAM" id="MobiDB-lite"/>
    </source>
</evidence>
<dbReference type="InterPro" id="IPR013783">
    <property type="entry name" value="Ig-like_fold"/>
</dbReference>
<feature type="compositionally biased region" description="Polar residues" evidence="1">
    <location>
        <begin position="610"/>
        <end position="635"/>
    </location>
</feature>
<feature type="compositionally biased region" description="Basic and acidic residues" evidence="1">
    <location>
        <begin position="643"/>
        <end position="664"/>
    </location>
</feature>
<dbReference type="AlphaFoldDB" id="A0A6A6TXG9"/>
<evidence type="ECO:0000313" key="4">
    <source>
        <dbReference type="Proteomes" id="UP000799302"/>
    </source>
</evidence>
<feature type="region of interest" description="Disordered" evidence="1">
    <location>
        <begin position="751"/>
        <end position="806"/>
    </location>
</feature>
<feature type="compositionally biased region" description="Acidic residues" evidence="1">
    <location>
        <begin position="1136"/>
        <end position="1148"/>
    </location>
</feature>
<dbReference type="CDD" id="cd00063">
    <property type="entry name" value="FN3"/>
    <property type="match status" value="1"/>
</dbReference>
<dbReference type="InterPro" id="IPR003961">
    <property type="entry name" value="FN3_dom"/>
</dbReference>
<feature type="region of interest" description="Disordered" evidence="1">
    <location>
        <begin position="609"/>
        <end position="735"/>
    </location>
</feature>
<evidence type="ECO:0000313" key="3">
    <source>
        <dbReference type="EMBL" id="KAF2664021.1"/>
    </source>
</evidence>
<feature type="compositionally biased region" description="Polar residues" evidence="1">
    <location>
        <begin position="558"/>
        <end position="575"/>
    </location>
</feature>
<feature type="region of interest" description="Disordered" evidence="1">
    <location>
        <begin position="253"/>
        <end position="302"/>
    </location>
</feature>
<feature type="compositionally biased region" description="Low complexity" evidence="1">
    <location>
        <begin position="685"/>
        <end position="697"/>
    </location>
</feature>
<feature type="region of interest" description="Disordered" evidence="1">
    <location>
        <begin position="829"/>
        <end position="871"/>
    </location>
</feature>
<feature type="compositionally biased region" description="Polar residues" evidence="1">
    <location>
        <begin position="268"/>
        <end position="285"/>
    </location>
</feature>
<feature type="domain" description="Fibronectin type-III" evidence="2">
    <location>
        <begin position="132"/>
        <end position="220"/>
    </location>
</feature>